<keyword evidence="4" id="KW-0560">Oxidoreductase</keyword>
<dbReference type="Proteomes" id="UP000269597">
    <property type="component" value="Unassembled WGS sequence"/>
</dbReference>
<dbReference type="PRINTS" id="PR00090">
    <property type="entry name" value="RNGDIOXGNASE"/>
</dbReference>
<gene>
    <name evidence="8" type="ORF">EA722_10730</name>
</gene>
<evidence type="ECO:0000256" key="6">
    <source>
        <dbReference type="ARBA" id="ARBA00023014"/>
    </source>
</evidence>
<evidence type="ECO:0000256" key="2">
    <source>
        <dbReference type="ARBA" id="ARBA00022714"/>
    </source>
</evidence>
<evidence type="ECO:0000256" key="3">
    <source>
        <dbReference type="ARBA" id="ARBA00022723"/>
    </source>
</evidence>
<comment type="caution">
    <text evidence="8">The sequence shown here is derived from an EMBL/GenBank/DDBJ whole genome shotgun (WGS) entry which is preliminary data.</text>
</comment>
<reference evidence="8 9" key="1">
    <citation type="submission" date="2018-10" db="EMBL/GenBank/DDBJ databases">
        <title>GWAS and RNA-Seq identify cryptic mechanisms of antimicrobial resistance in Acinetobacter baumannii.</title>
        <authorList>
            <person name="Sahl J.W."/>
        </authorList>
    </citation>
    <scope>NUCLEOTIDE SEQUENCE [LARGE SCALE GENOMIC DNA]</scope>
    <source>
        <strain evidence="8 9">TG31299</strain>
    </source>
</reference>
<evidence type="ECO:0000256" key="4">
    <source>
        <dbReference type="ARBA" id="ARBA00023002"/>
    </source>
</evidence>
<dbReference type="Pfam" id="PF00355">
    <property type="entry name" value="Rieske"/>
    <property type="match status" value="1"/>
</dbReference>
<dbReference type="InterPro" id="IPR015879">
    <property type="entry name" value="Ring_hydroxy_dOase_asu_C_dom"/>
</dbReference>
<comment type="cofactor">
    <cofactor evidence="1">
        <name>Fe cation</name>
        <dbReference type="ChEBI" id="CHEBI:24875"/>
    </cofactor>
</comment>
<dbReference type="SUPFAM" id="SSF55961">
    <property type="entry name" value="Bet v1-like"/>
    <property type="match status" value="1"/>
</dbReference>
<keyword evidence="3" id="KW-0479">Metal-binding</keyword>
<organism evidence="8 9">
    <name type="scientific">Acinetobacter baumannii</name>
    <dbReference type="NCBI Taxonomy" id="470"/>
    <lineage>
        <taxon>Bacteria</taxon>
        <taxon>Pseudomonadati</taxon>
        <taxon>Pseudomonadota</taxon>
        <taxon>Gammaproteobacteria</taxon>
        <taxon>Moraxellales</taxon>
        <taxon>Moraxellaceae</taxon>
        <taxon>Acinetobacter</taxon>
        <taxon>Acinetobacter calcoaceticus/baumannii complex</taxon>
    </lineage>
</organism>
<keyword evidence="2" id="KW-0001">2Fe-2S</keyword>
<dbReference type="InterPro" id="IPR017941">
    <property type="entry name" value="Rieske_2Fe-2S"/>
</dbReference>
<evidence type="ECO:0000256" key="1">
    <source>
        <dbReference type="ARBA" id="ARBA00001962"/>
    </source>
</evidence>
<sequence length="403" mass="46446">MNQIVNLKESLKDLIDRQVEGETLERAFYVDENIFQAELQKIWYKEWLFVAMSCELKEQGSWITVEVAQNSIIITRGMDNIIRAFHNTCRHRGSKICLKEKGKNRNLVCPYHQWTYNSQGSLIAARSMPEDFDKSLYSLKPVHLEEVGGYIFINLSEKPESFELFKDTVSPYLLPHNLADAKVAYEMTLIEEANWKLVIENNRECYHCKVGHPELLNTIAEVEDITNANCPPEYIPKSLKDKARWDIQSLKYEMRVSPEGWQIVRVPMYKGLSFTMDGQIASKKLMGDLPDFDVGSVRLLHFPNTWNHALGDHAISFSVLPIGPNKTAVTTKWLVHKDAVEGQDYDLDNLLKVWLATNQQDKELAEHNQLGINSMAFTKGIYSPDTEYGVMAFINWYLNRMKS</sequence>
<protein>
    <submittedName>
        <fullName evidence="8">Aromatic ring-hydroxylating dioxygenase subunit alpha</fullName>
    </submittedName>
</protein>
<dbReference type="GO" id="GO:0051537">
    <property type="term" value="F:2 iron, 2 sulfur cluster binding"/>
    <property type="evidence" value="ECO:0007669"/>
    <property type="project" value="UniProtKB-KW"/>
</dbReference>
<dbReference type="Gene3D" id="2.102.10.10">
    <property type="entry name" value="Rieske [2Fe-2S] iron-sulphur domain"/>
    <property type="match status" value="1"/>
</dbReference>
<dbReference type="RefSeq" id="WP_002123480.1">
    <property type="nucleotide sequence ID" value="NZ_BKDF01000007.1"/>
</dbReference>
<dbReference type="CDD" id="cd03469">
    <property type="entry name" value="Rieske_RO_Alpha_N"/>
    <property type="match status" value="1"/>
</dbReference>
<evidence type="ECO:0000259" key="7">
    <source>
        <dbReference type="PROSITE" id="PS51296"/>
    </source>
</evidence>
<dbReference type="EMBL" id="RFBY01000031">
    <property type="protein sequence ID" value="RSP74710.1"/>
    <property type="molecule type" value="Genomic_DNA"/>
</dbReference>
<dbReference type="InterPro" id="IPR001663">
    <property type="entry name" value="Rng_hydr_dOase-A"/>
</dbReference>
<keyword evidence="5" id="KW-0408">Iron</keyword>
<evidence type="ECO:0000256" key="5">
    <source>
        <dbReference type="ARBA" id="ARBA00023004"/>
    </source>
</evidence>
<dbReference type="PANTHER" id="PTHR43756">
    <property type="entry name" value="CHOLINE MONOOXYGENASE, CHLOROPLASTIC"/>
    <property type="match status" value="1"/>
</dbReference>
<name>A0A3R9RA60_ACIBA</name>
<proteinExistence type="predicted"/>
<dbReference type="AlphaFoldDB" id="A0A3R9RA60"/>
<dbReference type="PANTHER" id="PTHR43756:SF5">
    <property type="entry name" value="CHOLINE MONOOXYGENASE, CHLOROPLASTIC"/>
    <property type="match status" value="1"/>
</dbReference>
<dbReference type="GO" id="GO:0005506">
    <property type="term" value="F:iron ion binding"/>
    <property type="evidence" value="ECO:0007669"/>
    <property type="project" value="InterPro"/>
</dbReference>
<dbReference type="Pfam" id="PF00848">
    <property type="entry name" value="Ring_hydroxyl_A"/>
    <property type="match status" value="1"/>
</dbReference>
<evidence type="ECO:0000313" key="9">
    <source>
        <dbReference type="Proteomes" id="UP000269597"/>
    </source>
</evidence>
<dbReference type="Gene3D" id="3.90.380.10">
    <property type="entry name" value="Naphthalene 1,2-dioxygenase Alpha Subunit, Chain A, domain 1"/>
    <property type="match status" value="1"/>
</dbReference>
<keyword evidence="8" id="KW-0223">Dioxygenase</keyword>
<dbReference type="SUPFAM" id="SSF50022">
    <property type="entry name" value="ISP domain"/>
    <property type="match status" value="1"/>
</dbReference>
<evidence type="ECO:0000313" key="8">
    <source>
        <dbReference type="EMBL" id="RSP74710.1"/>
    </source>
</evidence>
<dbReference type="PROSITE" id="PS51296">
    <property type="entry name" value="RIESKE"/>
    <property type="match status" value="1"/>
</dbReference>
<feature type="domain" description="Rieske" evidence="7">
    <location>
        <begin position="47"/>
        <end position="153"/>
    </location>
</feature>
<dbReference type="CDD" id="cd08884">
    <property type="entry name" value="RHO_alpha_C_GbcA-like"/>
    <property type="match status" value="1"/>
</dbReference>
<accession>A0A3R9RA60</accession>
<dbReference type="InterPro" id="IPR036922">
    <property type="entry name" value="Rieske_2Fe-2S_sf"/>
</dbReference>
<dbReference type="GO" id="GO:0051213">
    <property type="term" value="F:dioxygenase activity"/>
    <property type="evidence" value="ECO:0007669"/>
    <property type="project" value="UniProtKB-KW"/>
</dbReference>
<keyword evidence="6" id="KW-0411">Iron-sulfur</keyword>